<dbReference type="InterPro" id="IPR018062">
    <property type="entry name" value="HTH_AraC-typ_CS"/>
</dbReference>
<dbReference type="InterPro" id="IPR020449">
    <property type="entry name" value="Tscrpt_reg_AraC-type_HTH"/>
</dbReference>
<dbReference type="Proteomes" id="UP001213979">
    <property type="component" value="Unassembled WGS sequence"/>
</dbReference>
<keyword evidence="3" id="KW-0804">Transcription</keyword>
<dbReference type="Gene3D" id="1.10.10.60">
    <property type="entry name" value="Homeodomain-like"/>
    <property type="match status" value="2"/>
</dbReference>
<evidence type="ECO:0000259" key="4">
    <source>
        <dbReference type="PROSITE" id="PS01124"/>
    </source>
</evidence>
<accession>A0ABT5W6Y0</accession>
<dbReference type="Gene3D" id="2.60.120.10">
    <property type="entry name" value="Jelly Rolls"/>
    <property type="match status" value="1"/>
</dbReference>
<dbReference type="InterPro" id="IPR037923">
    <property type="entry name" value="HTH-like"/>
</dbReference>
<sequence length="276" mass="32309">MKISKLYFHIHYCNWKDSHSPGNRLRKVARTLQHHAFLFFDKGKGNFTIGKKRYAIQEGRLFYVAPHVFHSLELDPKTPFCCLTVHFSYASVHFNDLQWEVKQETDILPLPSVQEVKDNYQVGDLFKKLVDSWNAKLPGYEFLAKTLLQQLLIALYQNNKRKDRNDSVALKVEKIIQYMHQNVTRKITLAELSEMTQLSPSYLSRMFKDITGYSVIGFFNKIKMDKAKELMMEGNKKVKEVAQALGFVDEFYFSRLFKRMEGISPSEFYSKNVHGL</sequence>
<reference evidence="5 6" key="1">
    <citation type="submission" date="2023-01" db="EMBL/GenBank/DDBJ databases">
        <title>Genome-based reclassification of Anoxybacillus geothermalis as a later heterotypic synonym of Anoxybacillus rupiensis.</title>
        <authorList>
            <person name="Inan Bektas K."/>
            <person name="Canakci S."/>
            <person name="Belduz A.A."/>
            <person name="Guler H.H."/>
        </authorList>
    </citation>
    <scope>NUCLEOTIDE SEQUENCE [LARGE SCALE GENOMIC DNA]</scope>
    <source>
        <strain evidence="5 6">DSM 17127</strain>
    </source>
</reference>
<evidence type="ECO:0000256" key="2">
    <source>
        <dbReference type="ARBA" id="ARBA00023125"/>
    </source>
</evidence>
<dbReference type="SUPFAM" id="SSF51215">
    <property type="entry name" value="Regulatory protein AraC"/>
    <property type="match status" value="1"/>
</dbReference>
<name>A0ABT5W6Y0_9BACL</name>
<evidence type="ECO:0000313" key="5">
    <source>
        <dbReference type="EMBL" id="MDE8565088.1"/>
    </source>
</evidence>
<evidence type="ECO:0000256" key="1">
    <source>
        <dbReference type="ARBA" id="ARBA00023015"/>
    </source>
</evidence>
<organism evidence="5 6">
    <name type="scientific">Anoxybacteroides rupiense</name>
    <dbReference type="NCBI Taxonomy" id="311460"/>
    <lineage>
        <taxon>Bacteria</taxon>
        <taxon>Bacillati</taxon>
        <taxon>Bacillota</taxon>
        <taxon>Bacilli</taxon>
        <taxon>Bacillales</taxon>
        <taxon>Anoxybacillaceae</taxon>
        <taxon>Anoxybacteroides</taxon>
    </lineage>
</organism>
<dbReference type="Pfam" id="PF12833">
    <property type="entry name" value="HTH_18"/>
    <property type="match status" value="1"/>
</dbReference>
<dbReference type="Pfam" id="PF02311">
    <property type="entry name" value="AraC_binding"/>
    <property type="match status" value="1"/>
</dbReference>
<dbReference type="SUPFAM" id="SSF46689">
    <property type="entry name" value="Homeodomain-like"/>
    <property type="match status" value="2"/>
</dbReference>
<evidence type="ECO:0000313" key="6">
    <source>
        <dbReference type="Proteomes" id="UP001213979"/>
    </source>
</evidence>
<dbReference type="InterPro" id="IPR014710">
    <property type="entry name" value="RmlC-like_jellyroll"/>
</dbReference>
<evidence type="ECO:0000256" key="3">
    <source>
        <dbReference type="ARBA" id="ARBA00023163"/>
    </source>
</evidence>
<dbReference type="InterPro" id="IPR003313">
    <property type="entry name" value="AraC-bd"/>
</dbReference>
<dbReference type="InterPro" id="IPR009057">
    <property type="entry name" value="Homeodomain-like_sf"/>
</dbReference>
<gene>
    <name evidence="5" type="ORF">PNH38_14600</name>
</gene>
<comment type="caution">
    <text evidence="5">The sequence shown here is derived from an EMBL/GenBank/DDBJ whole genome shotgun (WGS) entry which is preliminary data.</text>
</comment>
<dbReference type="PROSITE" id="PS00041">
    <property type="entry name" value="HTH_ARAC_FAMILY_1"/>
    <property type="match status" value="1"/>
</dbReference>
<keyword evidence="1" id="KW-0805">Transcription regulation</keyword>
<feature type="domain" description="HTH araC/xylS-type" evidence="4">
    <location>
        <begin position="173"/>
        <end position="271"/>
    </location>
</feature>
<dbReference type="InterPro" id="IPR018060">
    <property type="entry name" value="HTH_AraC"/>
</dbReference>
<dbReference type="PRINTS" id="PR00032">
    <property type="entry name" value="HTHARAC"/>
</dbReference>
<protein>
    <submittedName>
        <fullName evidence="5">AraC family transcriptional regulator</fullName>
    </submittedName>
</protein>
<keyword evidence="6" id="KW-1185">Reference proteome</keyword>
<dbReference type="PANTHER" id="PTHR43280:SF28">
    <property type="entry name" value="HTH-TYPE TRANSCRIPTIONAL ACTIVATOR RHAS"/>
    <property type="match status" value="1"/>
</dbReference>
<dbReference type="PANTHER" id="PTHR43280">
    <property type="entry name" value="ARAC-FAMILY TRANSCRIPTIONAL REGULATOR"/>
    <property type="match status" value="1"/>
</dbReference>
<dbReference type="RefSeq" id="WP_159719215.1">
    <property type="nucleotide sequence ID" value="NZ_JAQOTG010000017.1"/>
</dbReference>
<dbReference type="EMBL" id="JAQOTG010000017">
    <property type="protein sequence ID" value="MDE8565088.1"/>
    <property type="molecule type" value="Genomic_DNA"/>
</dbReference>
<proteinExistence type="predicted"/>
<keyword evidence="2" id="KW-0238">DNA-binding</keyword>
<dbReference type="SMART" id="SM00342">
    <property type="entry name" value="HTH_ARAC"/>
    <property type="match status" value="1"/>
</dbReference>
<dbReference type="PROSITE" id="PS01124">
    <property type="entry name" value="HTH_ARAC_FAMILY_2"/>
    <property type="match status" value="1"/>
</dbReference>